<name>A0AAU9S406_THLAR</name>
<dbReference type="PROSITE" id="PS00086">
    <property type="entry name" value="CYTOCHROME_P450"/>
    <property type="match status" value="1"/>
</dbReference>
<evidence type="ECO:0000256" key="1">
    <source>
        <dbReference type="ARBA" id="ARBA00001971"/>
    </source>
</evidence>
<dbReference type="EMBL" id="OU466859">
    <property type="protein sequence ID" value="CAH2053698.1"/>
    <property type="molecule type" value="Genomic_DNA"/>
</dbReference>
<protein>
    <recommendedName>
        <fullName evidence="15">Cytochrome P450</fullName>
    </recommendedName>
</protein>
<dbReference type="InterPro" id="IPR036396">
    <property type="entry name" value="Cyt_P450_sf"/>
</dbReference>
<evidence type="ECO:0000256" key="4">
    <source>
        <dbReference type="ARBA" id="ARBA00022617"/>
    </source>
</evidence>
<evidence type="ECO:0000256" key="11">
    <source>
        <dbReference type="ARBA" id="ARBA00023136"/>
    </source>
</evidence>
<comment type="cofactor">
    <cofactor evidence="1">
        <name>heme</name>
        <dbReference type="ChEBI" id="CHEBI:30413"/>
    </cofactor>
</comment>
<evidence type="ECO:0008006" key="15">
    <source>
        <dbReference type="Google" id="ProtNLM"/>
    </source>
</evidence>
<dbReference type="PANTHER" id="PTHR24282">
    <property type="entry name" value="CYTOCHROME P450 FAMILY MEMBER"/>
    <property type="match status" value="1"/>
</dbReference>
<evidence type="ECO:0000313" key="13">
    <source>
        <dbReference type="EMBL" id="CAH2053698.1"/>
    </source>
</evidence>
<dbReference type="PANTHER" id="PTHR24282:SF255">
    <property type="entry name" value="CYTOCHROME P450 72A11-RELATED"/>
    <property type="match status" value="1"/>
</dbReference>
<evidence type="ECO:0000256" key="7">
    <source>
        <dbReference type="ARBA" id="ARBA00022989"/>
    </source>
</evidence>
<keyword evidence="8 12" id="KW-0560">Oxidoreductase</keyword>
<dbReference type="InterPro" id="IPR001128">
    <property type="entry name" value="Cyt_P450"/>
</dbReference>
<comment type="similarity">
    <text evidence="3 12">Belongs to the cytochrome P450 family.</text>
</comment>
<evidence type="ECO:0000256" key="12">
    <source>
        <dbReference type="RuleBase" id="RU000461"/>
    </source>
</evidence>
<dbReference type="GO" id="GO:0005506">
    <property type="term" value="F:iron ion binding"/>
    <property type="evidence" value="ECO:0007669"/>
    <property type="project" value="InterPro"/>
</dbReference>
<dbReference type="SUPFAM" id="SSF48264">
    <property type="entry name" value="Cytochrome P450"/>
    <property type="match status" value="1"/>
</dbReference>
<comment type="subcellular location">
    <subcellularLocation>
        <location evidence="2">Membrane</location>
        <topology evidence="2">Single-pass membrane protein</topology>
    </subcellularLocation>
</comment>
<keyword evidence="9 12" id="KW-0408">Iron</keyword>
<dbReference type="GO" id="GO:0004497">
    <property type="term" value="F:monooxygenase activity"/>
    <property type="evidence" value="ECO:0007669"/>
    <property type="project" value="UniProtKB-KW"/>
</dbReference>
<dbReference type="GO" id="GO:0016020">
    <property type="term" value="C:membrane"/>
    <property type="evidence" value="ECO:0007669"/>
    <property type="project" value="UniProtKB-SubCell"/>
</dbReference>
<evidence type="ECO:0000256" key="6">
    <source>
        <dbReference type="ARBA" id="ARBA00022723"/>
    </source>
</evidence>
<accession>A0AAU9S406</accession>
<keyword evidence="11" id="KW-0472">Membrane</keyword>
<proteinExistence type="inferred from homology"/>
<evidence type="ECO:0000256" key="10">
    <source>
        <dbReference type="ARBA" id="ARBA00023033"/>
    </source>
</evidence>
<dbReference type="GO" id="GO:0020037">
    <property type="term" value="F:heme binding"/>
    <property type="evidence" value="ECO:0007669"/>
    <property type="project" value="InterPro"/>
</dbReference>
<evidence type="ECO:0000313" key="14">
    <source>
        <dbReference type="Proteomes" id="UP000836841"/>
    </source>
</evidence>
<organism evidence="13 14">
    <name type="scientific">Thlaspi arvense</name>
    <name type="common">Field penny-cress</name>
    <dbReference type="NCBI Taxonomy" id="13288"/>
    <lineage>
        <taxon>Eukaryota</taxon>
        <taxon>Viridiplantae</taxon>
        <taxon>Streptophyta</taxon>
        <taxon>Embryophyta</taxon>
        <taxon>Tracheophyta</taxon>
        <taxon>Spermatophyta</taxon>
        <taxon>Magnoliopsida</taxon>
        <taxon>eudicotyledons</taxon>
        <taxon>Gunneridae</taxon>
        <taxon>Pentapetalae</taxon>
        <taxon>rosids</taxon>
        <taxon>malvids</taxon>
        <taxon>Brassicales</taxon>
        <taxon>Brassicaceae</taxon>
        <taxon>Thlaspideae</taxon>
        <taxon>Thlaspi</taxon>
    </lineage>
</organism>
<evidence type="ECO:0000256" key="3">
    <source>
        <dbReference type="ARBA" id="ARBA00010617"/>
    </source>
</evidence>
<keyword evidence="5" id="KW-0812">Transmembrane</keyword>
<keyword evidence="14" id="KW-1185">Reference proteome</keyword>
<keyword evidence="7" id="KW-1133">Transmembrane helix</keyword>
<evidence type="ECO:0000256" key="5">
    <source>
        <dbReference type="ARBA" id="ARBA00022692"/>
    </source>
</evidence>
<sequence>MEILKRSAIKPERFKDGVSKATESQVSFFPFGWGPRICIGQNFALLEAKMAIPLILQRLSFELSPSYVHAPYTVITHSSVRILSSTSSNPMRCFPMNLSYTEETGPDHYTKLSLVIYSCLSELNPVE</sequence>
<dbReference type="GO" id="GO:0016705">
    <property type="term" value="F:oxidoreductase activity, acting on paired donors, with incorporation or reduction of molecular oxygen"/>
    <property type="evidence" value="ECO:0007669"/>
    <property type="project" value="InterPro"/>
</dbReference>
<dbReference type="Gene3D" id="1.10.630.10">
    <property type="entry name" value="Cytochrome P450"/>
    <property type="match status" value="1"/>
</dbReference>
<keyword evidence="4 12" id="KW-0349">Heme</keyword>
<keyword evidence="6 12" id="KW-0479">Metal-binding</keyword>
<dbReference type="Proteomes" id="UP000836841">
    <property type="component" value="Chromosome 3"/>
</dbReference>
<evidence type="ECO:0000256" key="8">
    <source>
        <dbReference type="ARBA" id="ARBA00023002"/>
    </source>
</evidence>
<dbReference type="InterPro" id="IPR017972">
    <property type="entry name" value="Cyt_P450_CS"/>
</dbReference>
<gene>
    <name evidence="13" type="ORF">TAV2_LOCUS11654</name>
</gene>
<dbReference type="AlphaFoldDB" id="A0AAU9S406"/>
<dbReference type="InterPro" id="IPR050665">
    <property type="entry name" value="Cytochrome_P450_Monooxygen"/>
</dbReference>
<dbReference type="Pfam" id="PF00067">
    <property type="entry name" value="p450"/>
    <property type="match status" value="1"/>
</dbReference>
<evidence type="ECO:0000256" key="2">
    <source>
        <dbReference type="ARBA" id="ARBA00004167"/>
    </source>
</evidence>
<reference evidence="13 14" key="1">
    <citation type="submission" date="2022-03" db="EMBL/GenBank/DDBJ databases">
        <authorList>
            <person name="Nunn A."/>
            <person name="Chopra R."/>
            <person name="Nunn A."/>
            <person name="Contreras Garrido A."/>
        </authorList>
    </citation>
    <scope>NUCLEOTIDE SEQUENCE [LARGE SCALE GENOMIC DNA]</scope>
</reference>
<evidence type="ECO:0000256" key="9">
    <source>
        <dbReference type="ARBA" id="ARBA00023004"/>
    </source>
</evidence>
<keyword evidence="10 12" id="KW-0503">Monooxygenase</keyword>